<evidence type="ECO:0000313" key="2">
    <source>
        <dbReference type="EMBL" id="AZI43936.1"/>
    </source>
</evidence>
<keyword evidence="3" id="KW-1185">Reference proteome</keyword>
<sequence length="284" mass="30847">MTLGQAFLEQLRAQSYGGEVGLAISTLEGEVLVCLNAERAFLSASTIKVPLLLLALERVQTGQLRLNERHTLKPADRVGGAGILHELGAGLELSLEDLLTLMIIVSDNTATNMVIDLLGVDAVNAWLFERGCRQTRLVGKLQLPPEQQNAAQLLGERNRTSAAEQAELLLGLWQGQRLEPPVRQLALSILGRQHYRDILGRSLLRHAANSSRYQTYTKSGELLGVHHDVGLLLLPRPLCVALLSEGGSDRREHPENQDTLVLSTTLFPLLAALGGLDQGISGDI</sequence>
<dbReference type="InterPro" id="IPR012338">
    <property type="entry name" value="Beta-lactam/transpept-like"/>
</dbReference>
<dbReference type="Pfam" id="PF13354">
    <property type="entry name" value="Beta-lactamase2"/>
    <property type="match status" value="1"/>
</dbReference>
<dbReference type="Proteomes" id="UP000276417">
    <property type="component" value="Chromosome 1"/>
</dbReference>
<dbReference type="InterPro" id="IPR000871">
    <property type="entry name" value="Beta-lactam_class-A"/>
</dbReference>
<dbReference type="GO" id="GO:0046677">
    <property type="term" value="P:response to antibiotic"/>
    <property type="evidence" value="ECO:0007669"/>
    <property type="project" value="InterPro"/>
</dbReference>
<protein>
    <submittedName>
        <fullName evidence="2">Serine hydrolase</fullName>
    </submittedName>
</protein>
<gene>
    <name evidence="2" type="ORF">EHF33_11465</name>
</gene>
<dbReference type="EMBL" id="CP034183">
    <property type="protein sequence ID" value="AZI43936.1"/>
    <property type="molecule type" value="Genomic_DNA"/>
</dbReference>
<dbReference type="OrthoDB" id="9775096at2"/>
<proteinExistence type="predicted"/>
<dbReference type="InterPro" id="IPR045155">
    <property type="entry name" value="Beta-lactam_cat"/>
</dbReference>
<dbReference type="SUPFAM" id="SSF56601">
    <property type="entry name" value="beta-lactamase/transpeptidase-like"/>
    <property type="match status" value="1"/>
</dbReference>
<dbReference type="PANTHER" id="PTHR35333">
    <property type="entry name" value="BETA-LACTAMASE"/>
    <property type="match status" value="1"/>
</dbReference>
<reference evidence="2 3" key="1">
    <citation type="submission" date="2018-11" db="EMBL/GenBank/DDBJ databases">
        <title>Deinococcus shelandsis sp. nov., isolated from South Shetland Islands soil of Antarctica.</title>
        <authorList>
            <person name="Tian J."/>
        </authorList>
    </citation>
    <scope>NUCLEOTIDE SEQUENCE [LARGE SCALE GENOMIC DNA]</scope>
    <source>
        <strain evidence="2 3">S14-83T</strain>
    </source>
</reference>
<organism evidence="2 3">
    <name type="scientific">Deinococcus psychrotolerans</name>
    <dbReference type="NCBI Taxonomy" id="2489213"/>
    <lineage>
        <taxon>Bacteria</taxon>
        <taxon>Thermotogati</taxon>
        <taxon>Deinococcota</taxon>
        <taxon>Deinococci</taxon>
        <taxon>Deinococcales</taxon>
        <taxon>Deinococcaceae</taxon>
        <taxon>Deinococcus</taxon>
    </lineage>
</organism>
<dbReference type="AlphaFoldDB" id="A0A3G8YRV9"/>
<keyword evidence="2" id="KW-0378">Hydrolase</keyword>
<dbReference type="GO" id="GO:0030655">
    <property type="term" value="P:beta-lactam antibiotic catabolic process"/>
    <property type="evidence" value="ECO:0007669"/>
    <property type="project" value="InterPro"/>
</dbReference>
<name>A0A3G8YRV9_9DEIO</name>
<dbReference type="GO" id="GO:0008800">
    <property type="term" value="F:beta-lactamase activity"/>
    <property type="evidence" value="ECO:0007669"/>
    <property type="project" value="InterPro"/>
</dbReference>
<evidence type="ECO:0000259" key="1">
    <source>
        <dbReference type="Pfam" id="PF13354"/>
    </source>
</evidence>
<accession>A0A3G8YRV9</accession>
<dbReference type="Gene3D" id="3.40.710.10">
    <property type="entry name" value="DD-peptidase/beta-lactamase superfamily"/>
    <property type="match status" value="1"/>
</dbReference>
<dbReference type="PANTHER" id="PTHR35333:SF4">
    <property type="entry name" value="SLR0121 PROTEIN"/>
    <property type="match status" value="1"/>
</dbReference>
<dbReference type="KEGG" id="dph:EHF33_11465"/>
<feature type="domain" description="Beta-lactamase class A catalytic" evidence="1">
    <location>
        <begin position="27"/>
        <end position="243"/>
    </location>
</feature>
<evidence type="ECO:0000313" key="3">
    <source>
        <dbReference type="Proteomes" id="UP000276417"/>
    </source>
</evidence>